<dbReference type="SUPFAM" id="SSF75169">
    <property type="entry name" value="DsrEFH-like"/>
    <property type="match status" value="1"/>
</dbReference>
<dbReference type="InterPro" id="IPR027396">
    <property type="entry name" value="DsrEFH-like"/>
</dbReference>
<evidence type="ECO:0000313" key="2">
    <source>
        <dbReference type="EMBL" id="PLK59121.1"/>
    </source>
</evidence>
<dbReference type="EMBL" id="NJPO01000041">
    <property type="protein sequence ID" value="PLK59121.1"/>
    <property type="molecule type" value="Genomic_DNA"/>
</dbReference>
<dbReference type="NCBIfam" id="TIGR03010">
    <property type="entry name" value="sulf_tusC_dsrF"/>
    <property type="match status" value="1"/>
</dbReference>
<dbReference type="InterPro" id="IPR017462">
    <property type="entry name" value="Sulphur_relay_TusC/DsrF"/>
</dbReference>
<comment type="similarity">
    <text evidence="1">Belongs to the DsrF/TusC family.</text>
</comment>
<feature type="non-terminal residue" evidence="2">
    <location>
        <position position="100"/>
    </location>
</feature>
<organism evidence="2 3">
    <name type="scientific">Candidatus Palibaumannia cicadellinicola</name>
    <dbReference type="NCBI Taxonomy" id="186490"/>
    <lineage>
        <taxon>Bacteria</taxon>
        <taxon>Pseudomonadati</taxon>
        <taxon>Pseudomonadota</taxon>
        <taxon>Gammaproteobacteria</taxon>
        <taxon>Candidatus Palibaumannia</taxon>
    </lineage>
</organism>
<dbReference type="InterPro" id="IPR003787">
    <property type="entry name" value="Sulphur_relay_DsrE/F-like"/>
</dbReference>
<evidence type="ECO:0000313" key="3">
    <source>
        <dbReference type="Proteomes" id="UP000234253"/>
    </source>
</evidence>
<proteinExistence type="inferred from homology"/>
<accession>A0A2N4XXC6</accession>
<comment type="caution">
    <text evidence="2">The sequence shown here is derived from an EMBL/GenBank/DDBJ whole genome shotgun (WGS) entry which is preliminary data.</text>
</comment>
<dbReference type="NCBIfam" id="NF001238">
    <property type="entry name" value="PRK00211.1"/>
    <property type="match status" value="1"/>
</dbReference>
<evidence type="ECO:0000256" key="1">
    <source>
        <dbReference type="ARBA" id="ARBA00005996"/>
    </source>
</evidence>
<dbReference type="RefSeq" id="WP_101626714.1">
    <property type="nucleotide sequence ID" value="NZ_NJPO01000041.1"/>
</dbReference>
<keyword evidence="2" id="KW-0808">Transferase</keyword>
<dbReference type="PANTHER" id="PTHR38780">
    <property type="entry name" value="PROTEIN TUSC"/>
    <property type="match status" value="1"/>
</dbReference>
<name>A0A2N4XXC6_9GAMM</name>
<dbReference type="AlphaFoldDB" id="A0A2N4XXC6"/>
<dbReference type="Proteomes" id="UP000234253">
    <property type="component" value="Unassembled WGS sequence"/>
</dbReference>
<sequence>MKKIAFIFTHGPHGNTTGREGLDALLAISAICKLLEVFFIGDGILLLLPNQQSEQIMMKNFVLSFGILPLYDINKFYLYADSAIERGLDINTNLILKVKW</sequence>
<dbReference type="OrthoDB" id="9789418at2"/>
<dbReference type="Gene3D" id="3.40.1260.10">
    <property type="entry name" value="DsrEFH-like"/>
    <property type="match status" value="1"/>
</dbReference>
<dbReference type="Pfam" id="PF02635">
    <property type="entry name" value="DsrE"/>
    <property type="match status" value="1"/>
</dbReference>
<dbReference type="GO" id="GO:0016740">
    <property type="term" value="F:transferase activity"/>
    <property type="evidence" value="ECO:0007669"/>
    <property type="project" value="UniProtKB-KW"/>
</dbReference>
<protein>
    <submittedName>
        <fullName evidence="2">Sulfurtransferase complex subunit TusC</fullName>
    </submittedName>
</protein>
<reference evidence="2 3" key="1">
    <citation type="submission" date="2017-06" db="EMBL/GenBank/DDBJ databases">
        <title>Metabolic interaction between xylem feeders and their symbionts.</title>
        <authorList>
            <person name="Chouaia B."/>
        </authorList>
    </citation>
    <scope>NUCLEOTIDE SEQUENCE [LARGE SCALE GENOMIC DNA]</scope>
    <source>
        <strain evidence="2 3">Gra</strain>
    </source>
</reference>
<dbReference type="PANTHER" id="PTHR38780:SF1">
    <property type="entry name" value="PROTEIN TUSC"/>
    <property type="match status" value="1"/>
</dbReference>
<gene>
    <name evidence="2" type="ORF">CEX73_00750</name>
</gene>